<dbReference type="KEGG" id="tpr:Tpau_1145"/>
<reference evidence="4 5" key="2">
    <citation type="journal article" date="2011" name="Stand. Genomic Sci.">
        <title>Complete genome sequence of Tsukamurella paurometabola type strain (no. 33).</title>
        <authorList>
            <person name="Munk A.C."/>
            <person name="Lapidus A."/>
            <person name="Lucas S."/>
            <person name="Nolan M."/>
            <person name="Tice H."/>
            <person name="Cheng J.F."/>
            <person name="Del Rio T.G."/>
            <person name="Goodwin L."/>
            <person name="Pitluck S."/>
            <person name="Liolios K."/>
            <person name="Huntemann M."/>
            <person name="Ivanova N."/>
            <person name="Mavromatis K."/>
            <person name="Mikhailova N."/>
            <person name="Pati A."/>
            <person name="Chen A."/>
            <person name="Palaniappan K."/>
            <person name="Tapia R."/>
            <person name="Han C."/>
            <person name="Land M."/>
            <person name="Hauser L."/>
            <person name="Chang Y.J."/>
            <person name="Jeffries C.D."/>
            <person name="Brettin T."/>
            <person name="Yasawong M."/>
            <person name="Brambilla E.M."/>
            <person name="Rohde M."/>
            <person name="Sikorski J."/>
            <person name="Goker M."/>
            <person name="Detter J.C."/>
            <person name="Woyke T."/>
            <person name="Bristow J."/>
            <person name="Eisen J.A."/>
            <person name="Markowitz V."/>
            <person name="Hugenholtz P."/>
            <person name="Kyrpides N.C."/>
            <person name="Klenk H.P."/>
        </authorList>
    </citation>
    <scope>NUCLEOTIDE SEQUENCE [LARGE SCALE GENOMIC DNA]</scope>
    <source>
        <strain evidence="5">ATCC 8368 / DSM 20162 / CCUG 35730 / CIP 100753 / JCM 10117 / KCTC 9821 / NBRC 16120 / NCIMB 702349 / NCTC 13040</strain>
    </source>
</reference>
<dbReference type="EMBL" id="CP001966">
    <property type="protein sequence ID" value="ADG77776.1"/>
    <property type="molecule type" value="Genomic_DNA"/>
</dbReference>
<feature type="chain" id="PRO_5039448297" evidence="2">
    <location>
        <begin position="24"/>
        <end position="622"/>
    </location>
</feature>
<feature type="compositionally biased region" description="Low complexity" evidence="1">
    <location>
        <begin position="517"/>
        <end position="535"/>
    </location>
</feature>
<feature type="compositionally biased region" description="Pro residues" evidence="1">
    <location>
        <begin position="383"/>
        <end position="404"/>
    </location>
</feature>
<dbReference type="PROSITE" id="PS51257">
    <property type="entry name" value="PROKAR_LIPOPROTEIN"/>
    <property type="match status" value="1"/>
</dbReference>
<dbReference type="InterPro" id="IPR000914">
    <property type="entry name" value="SBP_5_dom"/>
</dbReference>
<dbReference type="Proteomes" id="UP000001213">
    <property type="component" value="Chromosome"/>
</dbReference>
<dbReference type="InterPro" id="IPR039424">
    <property type="entry name" value="SBP_5"/>
</dbReference>
<dbReference type="Gene3D" id="3.90.76.10">
    <property type="entry name" value="Dipeptide-binding Protein, Domain 1"/>
    <property type="match status" value="1"/>
</dbReference>
<dbReference type="CDD" id="cd08501">
    <property type="entry name" value="PBP2_Lpqw"/>
    <property type="match status" value="1"/>
</dbReference>
<evidence type="ECO:0000256" key="2">
    <source>
        <dbReference type="SAM" id="SignalP"/>
    </source>
</evidence>
<keyword evidence="2" id="KW-0732">Signal</keyword>
<dbReference type="HOGENOM" id="CLU_027950_0_0_11"/>
<keyword evidence="5" id="KW-1185">Reference proteome</keyword>
<gene>
    <name evidence="4" type="ordered locus">Tpau_1145</name>
</gene>
<dbReference type="Pfam" id="PF00496">
    <property type="entry name" value="SBP_bac_5"/>
    <property type="match status" value="1"/>
</dbReference>
<feature type="signal peptide" evidence="2">
    <location>
        <begin position="1"/>
        <end position="23"/>
    </location>
</feature>
<organism evidence="4 5">
    <name type="scientific">Tsukamurella paurometabola (strain ATCC 8368 / DSM 20162 / CCUG 35730 / CIP 100753 / JCM 10117 / KCTC 9821 / NBRC 16120 / NCIMB 702349 / NCTC 13040)</name>
    <name type="common">Corynebacterium paurometabolum</name>
    <dbReference type="NCBI Taxonomy" id="521096"/>
    <lineage>
        <taxon>Bacteria</taxon>
        <taxon>Bacillati</taxon>
        <taxon>Actinomycetota</taxon>
        <taxon>Actinomycetes</taxon>
        <taxon>Mycobacteriales</taxon>
        <taxon>Tsukamurellaceae</taxon>
        <taxon>Tsukamurella</taxon>
    </lineage>
</organism>
<accession>D5UVW9</accession>
<proteinExistence type="predicted"/>
<dbReference type="PANTHER" id="PTHR30290">
    <property type="entry name" value="PERIPLASMIC BINDING COMPONENT OF ABC TRANSPORTER"/>
    <property type="match status" value="1"/>
</dbReference>
<evidence type="ECO:0000256" key="1">
    <source>
        <dbReference type="SAM" id="MobiDB-lite"/>
    </source>
</evidence>
<reference evidence="5" key="1">
    <citation type="submission" date="2010-03" db="EMBL/GenBank/DDBJ databases">
        <title>The complete chromosome of Tsukamurella paurometabola DSM 20162.</title>
        <authorList>
            <consortium name="US DOE Joint Genome Institute (JGI-PGF)"/>
            <person name="Lucas S."/>
            <person name="Copeland A."/>
            <person name="Lapidus A."/>
            <person name="Glavina del Rio T."/>
            <person name="Dalin E."/>
            <person name="Tice H."/>
            <person name="Bruce D."/>
            <person name="Goodwin L."/>
            <person name="Pitluck S."/>
            <person name="Kyrpides N."/>
            <person name="Mavromatis K."/>
            <person name="Ivanova N."/>
            <person name="Mikhailova N."/>
            <person name="Munk A.C."/>
            <person name="Brettin T."/>
            <person name="Detter J.C."/>
            <person name="Tapia R."/>
            <person name="Han C."/>
            <person name="Larimer F."/>
            <person name="Land M."/>
            <person name="Hauser L."/>
            <person name="Markowitz V."/>
            <person name="Cheng J.-F."/>
            <person name="Hugenholtz P."/>
            <person name="Woyke T."/>
            <person name="Wu D."/>
            <person name="Jando M."/>
            <person name="Brambilla E."/>
            <person name="Klenk H.-P."/>
            <person name="Eisen J.A."/>
        </authorList>
    </citation>
    <scope>NUCLEOTIDE SEQUENCE [LARGE SCALE GENOMIC DNA]</scope>
    <source>
        <strain evidence="5">ATCC 8368 / DSM 20162 / CCUG 35730 / CIP 100753 / JCM 10117 / KCTC 9821 / NBRC 16120 / NCIMB 702349 / NCTC 13040</strain>
    </source>
</reference>
<sequence>MRRRSMGLTVMSALLAATLTGCVADPPPAVPGSETSAPPQAPVVSGATILVAIDGLGAGFNPHLASNSSPAARALASMTLPSVFREVKRPDGRVELEQNTDLVPTIEHPAPKQIVYTIRQDAQWSDGAPIAAEDFVYLWESMTTAPDTVGSAPYRQIESVQSGAGGKRVIVTLKDDLPGWRTLFQNLLPSHLVKGSPGGFNGAMRDRIPASGAGYLVKKVDVARDEVTLERNDRYWMNPARVERIVLRKGGSDAQLANSVRTGDVQVVAVHGGPSLLAQLTSIYQVRAAEQPAPRTLSLTLNTRSPFLSDVAVRRALLEAVNVDLLTTVGSSGDTVRPARAQVLAPSDPGYSPTMPVPPAPAEAKRRLEQALGAAGYTLQDAPIPPTQSAPPTPAPTPVTPATPAPATSSDPSALPVPPSPSPGQNVQQYVRDGVPMFLRIGVPQGNQEAFAVASNATDQLRSMGVFASVVIREPQVLTGTALLDGSVDAVVGWSGLAPTPVERLASRVECPPPPSSSSDATPTATPSARPSITTDPQAVTVGGNLAGLCDPALQGLALDGLRGGPIDLGAIDADLWSKATVLPILQDVTLSATGPTVQGVTLDGPPVDGVFTGVDRWERTK</sequence>
<dbReference type="PANTHER" id="PTHR30290:SF65">
    <property type="entry name" value="MONOACYL PHOSPHATIDYLINOSITOL TETRAMANNOSIDE-BINDING PROTEIN LPQW-RELATED"/>
    <property type="match status" value="1"/>
</dbReference>
<dbReference type="GO" id="GO:0015833">
    <property type="term" value="P:peptide transport"/>
    <property type="evidence" value="ECO:0007669"/>
    <property type="project" value="TreeGrafter"/>
</dbReference>
<name>D5UVW9_TSUPD</name>
<feature type="region of interest" description="Disordered" evidence="1">
    <location>
        <begin position="379"/>
        <end position="428"/>
    </location>
</feature>
<evidence type="ECO:0000313" key="5">
    <source>
        <dbReference type="Proteomes" id="UP000001213"/>
    </source>
</evidence>
<dbReference type="SUPFAM" id="SSF53850">
    <property type="entry name" value="Periplasmic binding protein-like II"/>
    <property type="match status" value="1"/>
</dbReference>
<dbReference type="GO" id="GO:1904680">
    <property type="term" value="F:peptide transmembrane transporter activity"/>
    <property type="evidence" value="ECO:0007669"/>
    <property type="project" value="TreeGrafter"/>
</dbReference>
<feature type="compositionally biased region" description="Low complexity" evidence="1">
    <location>
        <begin position="405"/>
        <end position="414"/>
    </location>
</feature>
<dbReference type="STRING" id="521096.Tpau_1145"/>
<evidence type="ECO:0000259" key="3">
    <source>
        <dbReference type="Pfam" id="PF00496"/>
    </source>
</evidence>
<protein>
    <submittedName>
        <fullName evidence="4">Extracellular solute-binding protein family 5</fullName>
    </submittedName>
</protein>
<dbReference type="eggNOG" id="COG0747">
    <property type="taxonomic scope" value="Bacteria"/>
</dbReference>
<evidence type="ECO:0000313" key="4">
    <source>
        <dbReference type="EMBL" id="ADG77776.1"/>
    </source>
</evidence>
<feature type="domain" description="Solute-binding protein family 5" evidence="3">
    <location>
        <begin position="112"/>
        <end position="372"/>
    </location>
</feature>
<feature type="region of interest" description="Disordered" evidence="1">
    <location>
        <begin position="344"/>
        <end position="364"/>
    </location>
</feature>
<dbReference type="AlphaFoldDB" id="D5UVW9"/>
<feature type="region of interest" description="Disordered" evidence="1">
    <location>
        <begin position="507"/>
        <end position="535"/>
    </location>
</feature>
<dbReference type="Gene3D" id="3.10.105.10">
    <property type="entry name" value="Dipeptide-binding Protein, Domain 3"/>
    <property type="match status" value="1"/>
</dbReference>